<feature type="chain" id="PRO_5039350115" evidence="2">
    <location>
        <begin position="20"/>
        <end position="162"/>
    </location>
</feature>
<feature type="compositionally biased region" description="Polar residues" evidence="1">
    <location>
        <begin position="153"/>
        <end position="162"/>
    </location>
</feature>
<evidence type="ECO:0000256" key="1">
    <source>
        <dbReference type="SAM" id="MobiDB-lite"/>
    </source>
</evidence>
<dbReference type="AlphaFoldDB" id="A0A9D4ZI15"/>
<gene>
    <name evidence="3" type="ORF">GOP47_0008289</name>
</gene>
<reference evidence="3" key="1">
    <citation type="submission" date="2021-01" db="EMBL/GenBank/DDBJ databases">
        <title>Adiantum capillus-veneris genome.</title>
        <authorList>
            <person name="Fang Y."/>
            <person name="Liao Q."/>
        </authorList>
    </citation>
    <scope>NUCLEOTIDE SEQUENCE</scope>
    <source>
        <strain evidence="3">H3</strain>
        <tissue evidence="3">Leaf</tissue>
    </source>
</reference>
<dbReference type="EMBL" id="JABFUD020000008">
    <property type="protein sequence ID" value="KAI5076224.1"/>
    <property type="molecule type" value="Genomic_DNA"/>
</dbReference>
<dbReference type="Proteomes" id="UP000886520">
    <property type="component" value="Chromosome 8"/>
</dbReference>
<keyword evidence="2" id="KW-0732">Signal</keyword>
<feature type="signal peptide" evidence="2">
    <location>
        <begin position="1"/>
        <end position="19"/>
    </location>
</feature>
<organism evidence="3 4">
    <name type="scientific">Adiantum capillus-veneris</name>
    <name type="common">Maidenhair fern</name>
    <dbReference type="NCBI Taxonomy" id="13818"/>
    <lineage>
        <taxon>Eukaryota</taxon>
        <taxon>Viridiplantae</taxon>
        <taxon>Streptophyta</taxon>
        <taxon>Embryophyta</taxon>
        <taxon>Tracheophyta</taxon>
        <taxon>Polypodiopsida</taxon>
        <taxon>Polypodiidae</taxon>
        <taxon>Polypodiales</taxon>
        <taxon>Pteridineae</taxon>
        <taxon>Pteridaceae</taxon>
        <taxon>Vittarioideae</taxon>
        <taxon>Adiantum</taxon>
    </lineage>
</organism>
<protein>
    <submittedName>
        <fullName evidence="3">Uncharacterized protein</fullName>
    </submittedName>
</protein>
<dbReference type="OrthoDB" id="1934392at2759"/>
<name>A0A9D4ZI15_ADICA</name>
<accession>A0A9D4ZI15</accession>
<comment type="caution">
    <text evidence="3">The sequence shown here is derived from an EMBL/GenBank/DDBJ whole genome shotgun (WGS) entry which is preliminary data.</text>
</comment>
<evidence type="ECO:0000313" key="3">
    <source>
        <dbReference type="EMBL" id="KAI5076224.1"/>
    </source>
</evidence>
<proteinExistence type="predicted"/>
<sequence length="162" mass="17717">LSCLHLLICANLLFGFVLLRKITLIGVQDEIHVQPADWYNSSENATNSGQLIVTLGLKGHEAAGRLGLMPRLLLSGQRAAANDKKLVECYKELISTSGNSVLDTDNGADVANSRYHNNRRLLKEITTQYKEAARATKTINSGHGAPFHLDYSGPQTHPPKNN</sequence>
<evidence type="ECO:0000313" key="4">
    <source>
        <dbReference type="Proteomes" id="UP000886520"/>
    </source>
</evidence>
<keyword evidence="4" id="KW-1185">Reference proteome</keyword>
<feature type="non-terminal residue" evidence="3">
    <location>
        <position position="162"/>
    </location>
</feature>
<evidence type="ECO:0000256" key="2">
    <source>
        <dbReference type="SAM" id="SignalP"/>
    </source>
</evidence>
<feature type="region of interest" description="Disordered" evidence="1">
    <location>
        <begin position="139"/>
        <end position="162"/>
    </location>
</feature>